<evidence type="ECO:0000259" key="3">
    <source>
        <dbReference type="PROSITE" id="PS51186"/>
    </source>
</evidence>
<dbReference type="InterPro" id="IPR000182">
    <property type="entry name" value="GNAT_dom"/>
</dbReference>
<dbReference type="EMBL" id="BMQO01000019">
    <property type="protein sequence ID" value="GGS36508.1"/>
    <property type="molecule type" value="Genomic_DNA"/>
</dbReference>
<keyword evidence="5" id="KW-1185">Reference proteome</keyword>
<evidence type="ECO:0000256" key="2">
    <source>
        <dbReference type="ARBA" id="ARBA00023315"/>
    </source>
</evidence>
<accession>A0ABQ2SPU5</accession>
<protein>
    <submittedName>
        <fullName evidence="4">GNAT family N-acetyltransferase</fullName>
    </submittedName>
</protein>
<gene>
    <name evidence="4" type="ORF">GCM10008961_30220</name>
</gene>
<dbReference type="InterPro" id="IPR016181">
    <property type="entry name" value="Acyl_CoA_acyltransferase"/>
</dbReference>
<dbReference type="PROSITE" id="PS51186">
    <property type="entry name" value="GNAT"/>
    <property type="match status" value="1"/>
</dbReference>
<dbReference type="Pfam" id="PF00583">
    <property type="entry name" value="Acetyltransf_1"/>
    <property type="match status" value="1"/>
</dbReference>
<comment type="caution">
    <text evidence="4">The sequence shown here is derived from an EMBL/GenBank/DDBJ whole genome shotgun (WGS) entry which is preliminary data.</text>
</comment>
<dbReference type="PANTHER" id="PTHR43877">
    <property type="entry name" value="AMINOALKYLPHOSPHONATE N-ACETYLTRANSFERASE-RELATED-RELATED"/>
    <property type="match status" value="1"/>
</dbReference>
<dbReference type="CDD" id="cd04301">
    <property type="entry name" value="NAT_SF"/>
    <property type="match status" value="2"/>
</dbReference>
<keyword evidence="1" id="KW-0808">Transferase</keyword>
<keyword evidence="2" id="KW-0012">Acyltransferase</keyword>
<dbReference type="InterPro" id="IPR050832">
    <property type="entry name" value="Bact_Acetyltransf"/>
</dbReference>
<reference evidence="5" key="1">
    <citation type="journal article" date="2019" name="Int. J. Syst. Evol. Microbiol.">
        <title>The Global Catalogue of Microorganisms (GCM) 10K type strain sequencing project: providing services to taxonomists for standard genome sequencing and annotation.</title>
        <authorList>
            <consortium name="The Broad Institute Genomics Platform"/>
            <consortium name="The Broad Institute Genome Sequencing Center for Infectious Disease"/>
            <person name="Wu L."/>
            <person name="Ma J."/>
        </authorList>
    </citation>
    <scope>NUCLEOTIDE SEQUENCE [LARGE SCALE GENOMIC DNA]</scope>
    <source>
        <strain evidence="5">JCM 31406</strain>
    </source>
</reference>
<evidence type="ECO:0000256" key="1">
    <source>
        <dbReference type="ARBA" id="ARBA00022679"/>
    </source>
</evidence>
<sequence length="349" mass="38248">MLGFTMTVIAAAQHRDQTNLTEDFAHALAAHLNRLRAESHPHDPPVDPANVWGQMQHLPPALELDFWTVEETGQIVAHARTQLFNTGDNQHLVELELLVSPAARGRGLGRTLLGHVAQAMQVRGRTLLITQTNDRVPAGDTFAARFGFQPGLRHHVNRLLLSDIPDGLLEAWTTRPDDGYTLEVWVDGVPDADLDAYAELLNVMNSAPRDDLNVEDHRTTPEEVRSMERLARAGGRQTLTAVIRAPDGTLAGLTDLSWRPAQPGIVAQGNTGVRPEHRGRGLGGWLKAANIREVQRLNPAATEIRTQNADSNGPMLKINAALGFRPFMASTVWQGAVNAVLESLERRLA</sequence>
<feature type="domain" description="N-acetyltransferase" evidence="3">
    <location>
        <begin position="19"/>
        <end position="175"/>
    </location>
</feature>
<dbReference type="Proteomes" id="UP000620633">
    <property type="component" value="Unassembled WGS sequence"/>
</dbReference>
<dbReference type="Gene3D" id="3.40.630.30">
    <property type="match status" value="1"/>
</dbReference>
<dbReference type="SUPFAM" id="SSF55729">
    <property type="entry name" value="Acyl-CoA N-acyltransferases (Nat)"/>
    <property type="match status" value="2"/>
</dbReference>
<evidence type="ECO:0000313" key="4">
    <source>
        <dbReference type="EMBL" id="GGS36508.1"/>
    </source>
</evidence>
<evidence type="ECO:0000313" key="5">
    <source>
        <dbReference type="Proteomes" id="UP000620633"/>
    </source>
</evidence>
<organism evidence="4 5">
    <name type="scientific">Deinococcus knuensis</name>
    <dbReference type="NCBI Taxonomy" id="1837380"/>
    <lineage>
        <taxon>Bacteria</taxon>
        <taxon>Thermotogati</taxon>
        <taxon>Deinococcota</taxon>
        <taxon>Deinococci</taxon>
        <taxon>Deinococcales</taxon>
        <taxon>Deinococcaceae</taxon>
        <taxon>Deinococcus</taxon>
    </lineage>
</organism>
<name>A0ABQ2SPU5_9DEIO</name>
<proteinExistence type="predicted"/>